<dbReference type="EMBL" id="CAADJA010000002">
    <property type="protein sequence ID" value="VFS53050.1"/>
    <property type="molecule type" value="Genomic_DNA"/>
</dbReference>
<proteinExistence type="predicted"/>
<organism evidence="1 2">
    <name type="scientific">Budvicia aquatica</name>
    <dbReference type="NCBI Taxonomy" id="82979"/>
    <lineage>
        <taxon>Bacteria</taxon>
        <taxon>Pseudomonadati</taxon>
        <taxon>Pseudomonadota</taxon>
        <taxon>Gammaproteobacteria</taxon>
        <taxon>Enterobacterales</taxon>
        <taxon>Budviciaceae</taxon>
        <taxon>Budvicia</taxon>
    </lineage>
</organism>
<accession>A0A484ZXB7</accession>
<sequence>MLMTHFAQLSATWQTLCIQDEIPASKNNSYANGFVIVIDSL</sequence>
<reference evidence="1 2" key="1">
    <citation type="submission" date="2019-03" db="EMBL/GenBank/DDBJ databases">
        <authorList>
            <consortium name="Pathogen Informatics"/>
        </authorList>
    </citation>
    <scope>NUCLEOTIDE SEQUENCE [LARGE SCALE GENOMIC DNA]</scope>
    <source>
        <strain evidence="1 2">NCTC12282</strain>
    </source>
</reference>
<protein>
    <submittedName>
        <fullName evidence="1">Uncharacterized protein</fullName>
    </submittedName>
</protein>
<evidence type="ECO:0000313" key="1">
    <source>
        <dbReference type="EMBL" id="VFS53050.1"/>
    </source>
</evidence>
<name>A0A484ZXB7_9GAMM</name>
<gene>
    <name evidence="1" type="ORF">NCTC12282_06261</name>
</gene>
<dbReference type="Proteomes" id="UP000373449">
    <property type="component" value="Unassembled WGS sequence"/>
</dbReference>
<evidence type="ECO:0000313" key="2">
    <source>
        <dbReference type="Proteomes" id="UP000373449"/>
    </source>
</evidence>
<dbReference type="AlphaFoldDB" id="A0A484ZXB7"/>